<evidence type="ECO:0000313" key="4">
    <source>
        <dbReference type="Proteomes" id="UP000015993"/>
    </source>
</evidence>
<dbReference type="HOGENOM" id="CLU_121835_2_0_10"/>
<dbReference type="Gene3D" id="2.60.120.10">
    <property type="entry name" value="Jelly Rolls"/>
    <property type="match status" value="1"/>
</dbReference>
<gene>
    <name evidence="3" type="ORF">HMPREF9332_01401</name>
</gene>
<organism evidence="3 4">
    <name type="scientific">Alloprevotella rava F0323</name>
    <dbReference type="NCBI Taxonomy" id="679199"/>
    <lineage>
        <taxon>Bacteria</taxon>
        <taxon>Pseudomonadati</taxon>
        <taxon>Bacteroidota</taxon>
        <taxon>Bacteroidia</taxon>
        <taxon>Bacteroidales</taxon>
        <taxon>Prevotellaceae</taxon>
        <taxon>Alloprevotella</taxon>
    </lineage>
</organism>
<keyword evidence="1" id="KW-0175">Coiled coil</keyword>
<accession>G5GCV0</accession>
<sequence length="128" mass="14543">MEINDKLLDELQQKAQASERRRAAMDLRNDANEQSQRMLNALEPGTVVPIHRHPTTAETCLLLRGRLDEIFYDDNGNEIARHHFNTANGVYGLQIPAGQWHTIEVFEPSVILEVKAGSYEPSHPEDIK</sequence>
<dbReference type="PATRIC" id="fig|679199.3.peg.1559"/>
<dbReference type="SUPFAM" id="SSF51182">
    <property type="entry name" value="RmlC-like cupins"/>
    <property type="match status" value="1"/>
</dbReference>
<dbReference type="Pfam" id="PF19480">
    <property type="entry name" value="DUF6016"/>
    <property type="match status" value="1"/>
</dbReference>
<evidence type="ECO:0000256" key="1">
    <source>
        <dbReference type="SAM" id="Coils"/>
    </source>
</evidence>
<name>G5GCV0_9BACT</name>
<dbReference type="InterPro" id="IPR027565">
    <property type="entry name" value="Cupin_WbuC"/>
</dbReference>
<evidence type="ECO:0000313" key="3">
    <source>
        <dbReference type="EMBL" id="EHG22596.1"/>
    </source>
</evidence>
<reference evidence="3 4" key="1">
    <citation type="submission" date="2011-08" db="EMBL/GenBank/DDBJ databases">
        <title>The Genome Sequence of Prevotella sp. oral taxon 302 str. F0323.</title>
        <authorList>
            <consortium name="The Broad Institute Genome Sequencing Platform"/>
            <person name="Earl A."/>
            <person name="Ward D."/>
            <person name="Feldgarden M."/>
            <person name="Gevers D."/>
            <person name="Izard J."/>
            <person name="Blanton J.M."/>
            <person name="Baranova O.V."/>
            <person name="Tanner A.C."/>
            <person name="Dewhirst F.E."/>
            <person name="Young S.K."/>
            <person name="Zeng Q."/>
            <person name="Gargeya S."/>
            <person name="Fitzgerald M."/>
            <person name="Haas B."/>
            <person name="Abouelleil A."/>
            <person name="Alvarado L."/>
            <person name="Arachchi H.M."/>
            <person name="Berlin A."/>
            <person name="Brown A."/>
            <person name="Chapman S.B."/>
            <person name="Chen Z."/>
            <person name="Dunbar C."/>
            <person name="Freedman E."/>
            <person name="Gearin G."/>
            <person name="Gellesch M."/>
            <person name="Goldberg J."/>
            <person name="Griggs A."/>
            <person name="Gujja S."/>
            <person name="Heiman D."/>
            <person name="Howarth C."/>
            <person name="Larson L."/>
            <person name="Lui A."/>
            <person name="MacDonald P.J.P."/>
            <person name="Montmayeur A."/>
            <person name="Murphy C."/>
            <person name="Neiman D."/>
            <person name="Pearson M."/>
            <person name="Priest M."/>
            <person name="Roberts A."/>
            <person name="Saif S."/>
            <person name="Shea T."/>
            <person name="Shenoy N."/>
            <person name="Sisk P."/>
            <person name="Stolte C."/>
            <person name="Sykes S."/>
            <person name="Wortman J."/>
            <person name="Nusbaum C."/>
            <person name="Birren B."/>
        </authorList>
    </citation>
    <scope>NUCLEOTIDE SEQUENCE [LARGE SCALE GENOMIC DNA]</scope>
    <source>
        <strain evidence="3 4">F0323</strain>
    </source>
</reference>
<evidence type="ECO:0000259" key="2">
    <source>
        <dbReference type="Pfam" id="PF19480"/>
    </source>
</evidence>
<feature type="coiled-coil region" evidence="1">
    <location>
        <begin position="1"/>
        <end position="34"/>
    </location>
</feature>
<dbReference type="RefSeq" id="WP_009347879.1">
    <property type="nucleotide sequence ID" value="NZ_JH376831.1"/>
</dbReference>
<dbReference type="STRING" id="679199.HMPREF9332_01401"/>
<dbReference type="EMBL" id="ACZK01000023">
    <property type="protein sequence ID" value="EHG22596.1"/>
    <property type="molecule type" value="Genomic_DNA"/>
</dbReference>
<dbReference type="InterPro" id="IPR046058">
    <property type="entry name" value="WbuC_cupin"/>
</dbReference>
<dbReference type="NCBIfam" id="TIGR04366">
    <property type="entry name" value="cupin_WbuC"/>
    <property type="match status" value="1"/>
</dbReference>
<dbReference type="eggNOG" id="COG0662">
    <property type="taxonomic scope" value="Bacteria"/>
</dbReference>
<protein>
    <recommendedName>
        <fullName evidence="2">Cupin fold metalloprotein WbuC cupin domain-containing protein</fullName>
    </recommendedName>
</protein>
<feature type="domain" description="Cupin fold metalloprotein WbuC cupin" evidence="2">
    <location>
        <begin position="3"/>
        <end position="82"/>
    </location>
</feature>
<dbReference type="InterPro" id="IPR014710">
    <property type="entry name" value="RmlC-like_jellyroll"/>
</dbReference>
<dbReference type="InterPro" id="IPR011051">
    <property type="entry name" value="RmlC_Cupin_sf"/>
</dbReference>
<proteinExistence type="predicted"/>
<dbReference type="OrthoDB" id="981227at2"/>
<dbReference type="AlphaFoldDB" id="G5GCV0"/>
<dbReference type="Proteomes" id="UP000015993">
    <property type="component" value="Unassembled WGS sequence"/>
</dbReference>
<comment type="caution">
    <text evidence="3">The sequence shown here is derived from an EMBL/GenBank/DDBJ whole genome shotgun (WGS) entry which is preliminary data.</text>
</comment>
<keyword evidence="4" id="KW-1185">Reference proteome</keyword>